<dbReference type="AlphaFoldDB" id="A0A224XIX2"/>
<dbReference type="PANTHER" id="PTHR11461">
    <property type="entry name" value="SERINE PROTEASE INHIBITOR, SERPIN"/>
    <property type="match status" value="1"/>
</dbReference>
<dbReference type="InterPro" id="IPR000215">
    <property type="entry name" value="Serpin_fam"/>
</dbReference>
<evidence type="ECO:0000256" key="1">
    <source>
        <dbReference type="ARBA" id="ARBA00009500"/>
    </source>
</evidence>
<comment type="similarity">
    <text evidence="1 4">Belongs to the serpin family.</text>
</comment>
<proteinExistence type="inferred from homology"/>
<dbReference type="InterPro" id="IPR036186">
    <property type="entry name" value="Serpin_sf"/>
</dbReference>
<sequence>MAALTLGAMPVIGVLLIFTISVTANDVKELEALTEGSNKFAIDLYHTLKKPNENLIVSPISVQIVLALAYTGAGGNTATEIAKVLHLPDNLQDVLEEHKLLLEQLQNPVLNLATKIFIEKTLNVKPEFQEGASKYFQSGAGLLSFKADPEGSRKEINQWVEQKTNKKITELLAEGVVDSSTRMLLTNAIHFKANWESKFNTKLTKDGDFYITPDNKVTVKMMFQSARFPFKHHPELKAKILELPYENGEFKMVIILPDEIDGLTEVGNRLSTLNLAEILLSLYYVAVDVKLPKFKLEKAMELKDPLKQLGIKDLFDQSAADLSGIADGLFVSAVLQKAFIEINEQGTAVAVAAASGKMF</sequence>
<dbReference type="Gene3D" id="2.30.39.10">
    <property type="entry name" value="Alpha-1-antitrypsin, domain 1"/>
    <property type="match status" value="1"/>
</dbReference>
<keyword evidence="5" id="KW-0732">Signal</keyword>
<reference evidence="7" key="1">
    <citation type="journal article" date="2018" name="PLoS Negl. Trop. Dis.">
        <title>An insight into the salivary gland and fat body transcriptome of Panstrongylus lignarius (Hemiptera: Heteroptera), the main vector of Chagas disease in Peru.</title>
        <authorList>
            <person name="Nevoa J.C."/>
            <person name="Mendes M.T."/>
            <person name="da Silva M.V."/>
            <person name="Soares S.C."/>
            <person name="Oliveira C.J.F."/>
            <person name="Ribeiro J.M.C."/>
        </authorList>
    </citation>
    <scope>NUCLEOTIDE SEQUENCE</scope>
</reference>
<evidence type="ECO:0000313" key="7">
    <source>
        <dbReference type="EMBL" id="JAW10994.1"/>
    </source>
</evidence>
<evidence type="ECO:0000256" key="5">
    <source>
        <dbReference type="SAM" id="SignalP"/>
    </source>
</evidence>
<dbReference type="GO" id="GO:0005615">
    <property type="term" value="C:extracellular space"/>
    <property type="evidence" value="ECO:0007669"/>
    <property type="project" value="InterPro"/>
</dbReference>
<dbReference type="InterPro" id="IPR023796">
    <property type="entry name" value="Serpin_dom"/>
</dbReference>
<name>A0A224XIX2_9HEMI</name>
<evidence type="ECO:0000256" key="4">
    <source>
        <dbReference type="RuleBase" id="RU000411"/>
    </source>
</evidence>
<dbReference type="Pfam" id="PF00079">
    <property type="entry name" value="Serpin"/>
    <property type="match status" value="1"/>
</dbReference>
<dbReference type="Gene3D" id="3.30.497.10">
    <property type="entry name" value="Antithrombin, subunit I, domain 2"/>
    <property type="match status" value="1"/>
</dbReference>
<dbReference type="CDD" id="cd19601">
    <property type="entry name" value="serpin42Da-like"/>
    <property type="match status" value="1"/>
</dbReference>
<keyword evidence="2" id="KW-0646">Protease inhibitor</keyword>
<evidence type="ECO:0000259" key="6">
    <source>
        <dbReference type="SMART" id="SM00093"/>
    </source>
</evidence>
<dbReference type="InterPro" id="IPR042185">
    <property type="entry name" value="Serpin_sf_2"/>
</dbReference>
<feature type="domain" description="Serpin" evidence="6">
    <location>
        <begin position="42"/>
        <end position="356"/>
    </location>
</feature>
<dbReference type="SMART" id="SM00093">
    <property type="entry name" value="SERPIN"/>
    <property type="match status" value="1"/>
</dbReference>
<dbReference type="InterPro" id="IPR042178">
    <property type="entry name" value="Serpin_sf_1"/>
</dbReference>
<dbReference type="SUPFAM" id="SSF56574">
    <property type="entry name" value="Serpins"/>
    <property type="match status" value="1"/>
</dbReference>
<dbReference type="EMBL" id="GFTR01005432">
    <property type="protein sequence ID" value="JAW10994.1"/>
    <property type="molecule type" value="Transcribed_RNA"/>
</dbReference>
<organism evidence="7">
    <name type="scientific">Panstrongylus lignarius</name>
    <dbReference type="NCBI Taxonomy" id="156445"/>
    <lineage>
        <taxon>Eukaryota</taxon>
        <taxon>Metazoa</taxon>
        <taxon>Ecdysozoa</taxon>
        <taxon>Arthropoda</taxon>
        <taxon>Hexapoda</taxon>
        <taxon>Insecta</taxon>
        <taxon>Pterygota</taxon>
        <taxon>Neoptera</taxon>
        <taxon>Paraneoptera</taxon>
        <taxon>Hemiptera</taxon>
        <taxon>Heteroptera</taxon>
        <taxon>Panheteroptera</taxon>
        <taxon>Cimicomorpha</taxon>
        <taxon>Reduviidae</taxon>
        <taxon>Triatominae</taxon>
        <taxon>Panstrongylus</taxon>
    </lineage>
</organism>
<accession>A0A224XIX2</accession>
<evidence type="ECO:0000256" key="2">
    <source>
        <dbReference type="ARBA" id="ARBA00022690"/>
    </source>
</evidence>
<keyword evidence="3" id="KW-0722">Serine protease inhibitor</keyword>
<evidence type="ECO:0000256" key="3">
    <source>
        <dbReference type="ARBA" id="ARBA00022900"/>
    </source>
</evidence>
<dbReference type="GO" id="GO:0004867">
    <property type="term" value="F:serine-type endopeptidase inhibitor activity"/>
    <property type="evidence" value="ECO:0007669"/>
    <property type="project" value="UniProtKB-KW"/>
</dbReference>
<dbReference type="PANTHER" id="PTHR11461:SF211">
    <property type="entry name" value="GH10112P-RELATED"/>
    <property type="match status" value="1"/>
</dbReference>
<feature type="signal peptide" evidence="5">
    <location>
        <begin position="1"/>
        <end position="24"/>
    </location>
</feature>
<protein>
    <submittedName>
        <fullName evidence="7">Putative serine proteinase inhibitor</fullName>
    </submittedName>
</protein>
<feature type="chain" id="PRO_5012894911" evidence="5">
    <location>
        <begin position="25"/>
        <end position="359"/>
    </location>
</feature>